<dbReference type="AlphaFoldDB" id="A0A953LJ00"/>
<dbReference type="Pfam" id="PF07287">
    <property type="entry name" value="AtuA"/>
    <property type="match status" value="1"/>
</dbReference>
<feature type="domain" description="Acyclic terpene utilisation N-terminal" evidence="1">
    <location>
        <begin position="4"/>
        <end position="411"/>
    </location>
</feature>
<dbReference type="Proteomes" id="UP000732377">
    <property type="component" value="Unassembled WGS sequence"/>
</dbReference>
<accession>A0A953LJ00</accession>
<sequence>MTEIRLLTPTGHLGFTMLEPESFLRGMAQGPDFVVADSGSSDIGPYPLGADEPCSPVEWQTHDLEIMLVACRRQGVPMIIGSAADTGTDRGVDTYVQILRTVAERHGLPPFRLAYIYAQVSPDEVRRRLRTGVRIAGLDGRPDLTEADLDRTDRIVAVMGAEPIIAALEAGAEVVICGRSSDPAIFAAPLLWKGLDPATAYYAGKVLECASFCAEPFMGKESVLGVVRPGEVIVEPMHPGQRCTPLSVASHAMYERATPFFEHLPGGVLDMRNCRYEAVDERRCRVTGFAFQPEPTVRVKLEGAGKRGERCLAIVGFRDPDTVARIDAVLDWARNKVEARFGPGGYELHFHVYGRNGVMADLEVVDRPAHELCVVVEGVAPDRRTAAELTAMAARQMFYARLPGTKGTAGTAALMSDEVLPARPAYEWTVNHVMPVQDPRGLFRLHLTTVP</sequence>
<reference evidence="2" key="1">
    <citation type="submission" date="2017-11" db="EMBL/GenBank/DDBJ databases">
        <title>Three new genomes from thermophilic consortium.</title>
        <authorList>
            <person name="Quaggio R."/>
            <person name="Amgarten D."/>
            <person name="Setubal J.C."/>
        </authorList>
    </citation>
    <scope>NUCLEOTIDE SEQUENCE</scope>
    <source>
        <strain evidence="2">ZCTH01-B2</strain>
    </source>
</reference>
<evidence type="ECO:0000313" key="2">
    <source>
        <dbReference type="EMBL" id="MBY6275257.1"/>
    </source>
</evidence>
<evidence type="ECO:0000313" key="3">
    <source>
        <dbReference type="Proteomes" id="UP000732377"/>
    </source>
</evidence>
<proteinExistence type="predicted"/>
<organism evidence="2 3">
    <name type="scientific">Symbiobacterium thermophilum</name>
    <dbReference type="NCBI Taxonomy" id="2734"/>
    <lineage>
        <taxon>Bacteria</taxon>
        <taxon>Bacillati</taxon>
        <taxon>Bacillota</taxon>
        <taxon>Clostridia</taxon>
        <taxon>Eubacteriales</taxon>
        <taxon>Symbiobacteriaceae</taxon>
        <taxon>Symbiobacterium</taxon>
    </lineage>
</organism>
<evidence type="ECO:0000259" key="1">
    <source>
        <dbReference type="Pfam" id="PF07287"/>
    </source>
</evidence>
<dbReference type="RefSeq" id="WP_273377984.1">
    <property type="nucleotide sequence ID" value="NZ_PIUK01000018.1"/>
</dbReference>
<dbReference type="InterPro" id="IPR010839">
    <property type="entry name" value="AtuA_N"/>
</dbReference>
<protein>
    <submittedName>
        <fullName evidence="2">Glutamate mutase</fullName>
    </submittedName>
</protein>
<comment type="caution">
    <text evidence="2">The sequence shown here is derived from an EMBL/GenBank/DDBJ whole genome shotgun (WGS) entry which is preliminary data.</text>
</comment>
<dbReference type="EMBL" id="PIUK01000018">
    <property type="protein sequence ID" value="MBY6275257.1"/>
    <property type="molecule type" value="Genomic_DNA"/>
</dbReference>
<gene>
    <name evidence="2" type="ORF">CWE10_03425</name>
</gene>
<name>A0A953LJ00_SYMTR</name>